<evidence type="ECO:0000313" key="2">
    <source>
        <dbReference type="WBParaSite" id="ALUE_0000132701-mRNA-1"/>
    </source>
</evidence>
<name>A0A0M3HII2_ASCLU</name>
<protein>
    <submittedName>
        <fullName evidence="2">Serine acetyltransferase</fullName>
    </submittedName>
</protein>
<dbReference type="AlphaFoldDB" id="A0A0M3HII2"/>
<dbReference type="Proteomes" id="UP000036681">
    <property type="component" value="Unplaced"/>
</dbReference>
<organism evidence="1 2">
    <name type="scientific">Ascaris lumbricoides</name>
    <name type="common">Giant roundworm</name>
    <dbReference type="NCBI Taxonomy" id="6252"/>
    <lineage>
        <taxon>Eukaryota</taxon>
        <taxon>Metazoa</taxon>
        <taxon>Ecdysozoa</taxon>
        <taxon>Nematoda</taxon>
        <taxon>Chromadorea</taxon>
        <taxon>Rhabditida</taxon>
        <taxon>Spirurina</taxon>
        <taxon>Ascaridomorpha</taxon>
        <taxon>Ascaridoidea</taxon>
        <taxon>Ascarididae</taxon>
        <taxon>Ascaris</taxon>
    </lineage>
</organism>
<sequence length="112" mass="12961">MGYFSADPSSRSWPQNDAFEQIRRWLREGYYCPIEDLEVWLAIPSFDSHVRQCVWQTVNSVMREIESPLVRLIPVITFARNCEPRQALNSLAQAGYDGLVSVLKEFPHFIGI</sequence>
<keyword evidence="1" id="KW-1185">Reference proteome</keyword>
<accession>A0A0M3HII2</accession>
<dbReference type="WBParaSite" id="ALUE_0000132701-mRNA-1">
    <property type="protein sequence ID" value="ALUE_0000132701-mRNA-1"/>
    <property type="gene ID" value="ALUE_0000132701"/>
</dbReference>
<evidence type="ECO:0000313" key="1">
    <source>
        <dbReference type="Proteomes" id="UP000036681"/>
    </source>
</evidence>
<reference evidence="2" key="1">
    <citation type="submission" date="2017-02" db="UniProtKB">
        <authorList>
            <consortium name="WormBaseParasite"/>
        </authorList>
    </citation>
    <scope>IDENTIFICATION</scope>
</reference>
<proteinExistence type="predicted"/>